<dbReference type="Gene3D" id="3.40.50.150">
    <property type="entry name" value="Vaccinia Virus protein VP39"/>
    <property type="match status" value="1"/>
</dbReference>
<dbReference type="PANTHER" id="PTHR13393:SF0">
    <property type="entry name" value="RNA N6-ADENOSINE-METHYLTRANSFERASE METTL16"/>
    <property type="match status" value="1"/>
</dbReference>
<keyword evidence="3 5" id="KW-0808">Transferase</keyword>
<dbReference type="GO" id="GO:0070475">
    <property type="term" value="P:rRNA base methylation"/>
    <property type="evidence" value="ECO:0007669"/>
    <property type="project" value="TreeGrafter"/>
</dbReference>
<dbReference type="Proteomes" id="UP000559256">
    <property type="component" value="Unassembled WGS sequence"/>
</dbReference>
<feature type="binding site" evidence="6">
    <location>
        <position position="153"/>
    </location>
    <ligand>
        <name>S-adenosyl-L-methionine</name>
        <dbReference type="ChEBI" id="CHEBI:59789"/>
    </ligand>
</feature>
<comment type="caution">
    <text evidence="8">The sequence shown here is derived from an EMBL/GenBank/DDBJ whole genome shotgun (WGS) entry which is preliminary data.</text>
</comment>
<evidence type="ECO:0000256" key="7">
    <source>
        <dbReference type="SAM" id="MobiDB-lite"/>
    </source>
</evidence>
<proteinExistence type="inferred from homology"/>
<evidence type="ECO:0000256" key="5">
    <source>
        <dbReference type="PIRNR" id="PIRNR037350"/>
    </source>
</evidence>
<dbReference type="Pfam" id="PF05971">
    <property type="entry name" value="Methyltransf_10"/>
    <property type="match status" value="3"/>
</dbReference>
<gene>
    <name evidence="8" type="ORF">D9758_006506</name>
</gene>
<organism evidence="8 9">
    <name type="scientific">Tetrapyrgos nigripes</name>
    <dbReference type="NCBI Taxonomy" id="182062"/>
    <lineage>
        <taxon>Eukaryota</taxon>
        <taxon>Fungi</taxon>
        <taxon>Dikarya</taxon>
        <taxon>Basidiomycota</taxon>
        <taxon>Agaricomycotina</taxon>
        <taxon>Agaricomycetes</taxon>
        <taxon>Agaricomycetidae</taxon>
        <taxon>Agaricales</taxon>
        <taxon>Marasmiineae</taxon>
        <taxon>Marasmiaceae</taxon>
        <taxon>Tetrapyrgos</taxon>
    </lineage>
</organism>
<dbReference type="SUPFAM" id="SSF53335">
    <property type="entry name" value="S-adenosyl-L-methionine-dependent methyltransferases"/>
    <property type="match status" value="1"/>
</dbReference>
<dbReference type="OrthoDB" id="514248at2759"/>
<accession>A0A8H5GLC9</accession>
<protein>
    <recommendedName>
        <fullName evidence="10">U6 small nuclear RNA (adenine-(43)-N(6))-methyltransferase</fullName>
    </recommendedName>
</protein>
<name>A0A8H5GLC9_9AGAR</name>
<keyword evidence="2 5" id="KW-0489">Methyltransferase</keyword>
<dbReference type="InterPro" id="IPR017182">
    <property type="entry name" value="METTL16/PsiM"/>
</dbReference>
<evidence type="ECO:0000256" key="6">
    <source>
        <dbReference type="PIRSR" id="PIRSR037350-1"/>
    </source>
</evidence>
<evidence type="ECO:0000313" key="9">
    <source>
        <dbReference type="Proteomes" id="UP000559256"/>
    </source>
</evidence>
<dbReference type="GO" id="GO:0008168">
    <property type="term" value="F:methyltransferase activity"/>
    <property type="evidence" value="ECO:0007669"/>
    <property type="project" value="UniProtKB-KW"/>
</dbReference>
<evidence type="ECO:0000256" key="1">
    <source>
        <dbReference type="ARBA" id="ARBA00005878"/>
    </source>
</evidence>
<feature type="binding site" evidence="6">
    <location>
        <position position="266"/>
    </location>
    <ligand>
        <name>S-adenosyl-L-methionine</name>
        <dbReference type="ChEBI" id="CHEBI:59789"/>
    </ligand>
</feature>
<sequence>MHPRNIYRHKAPDFLELAEVYPKLKKHLIISSTKSATSTLSLSPAVTIDFQNEESQRCLTEALLYRDFGLKLQIPSDRLCPPVPNRLVFSLTNHFFPADSKFAQLSLFVSRLNYVLWIQDIVRNTQITERELSPTSQGMERHEIEMIRGVDIGTGSSAIYPLLACVLEPSWRMYASGSEIDRVSLVCAEKNISDNNLQDRIELIDSSCSSSSFVSQSLATGSDDATMVMDDEENPREDCNSESRDIPILWPLFLHSDVSFYFAMCNPPFYSSIEDIEQSAKGKMTGPNAVCTGAEVEMITPGGESEFVMRMMEESRRVGTRCRWFTSMLGKLSSIEQVVDLLKVLKIHNYAITEFVQGQTRRWAVAWSFIDVRLPDSIARISYPNQIIQRCLPARNTFQQTVPVSGCTDTNLATEALRKILMEILRAVYKAEFWEVKDGAHGIQKAEETHKESYFVLRVEEDTWSRSARRKLQQQQLEKGAQETDTSASNSDRNGRMEKSGAVCTIHVGLCDENNGSDAFVEFNWRRGREEDRTLFQSLCSHLSRKILQHWRDNF</sequence>
<keyword evidence="9" id="KW-1185">Reference proteome</keyword>
<feature type="region of interest" description="Disordered" evidence="7">
    <location>
        <begin position="472"/>
        <end position="497"/>
    </location>
</feature>
<feature type="binding site" evidence="6">
    <location>
        <position position="86"/>
    </location>
    <ligand>
        <name>S-adenosyl-L-methionine</name>
        <dbReference type="ChEBI" id="CHEBI:59789"/>
    </ligand>
</feature>
<evidence type="ECO:0000256" key="2">
    <source>
        <dbReference type="ARBA" id="ARBA00022603"/>
    </source>
</evidence>
<reference evidence="8 9" key="1">
    <citation type="journal article" date="2020" name="ISME J.">
        <title>Uncovering the hidden diversity of litter-decomposition mechanisms in mushroom-forming fungi.</title>
        <authorList>
            <person name="Floudas D."/>
            <person name="Bentzer J."/>
            <person name="Ahren D."/>
            <person name="Johansson T."/>
            <person name="Persson P."/>
            <person name="Tunlid A."/>
        </authorList>
    </citation>
    <scope>NUCLEOTIDE SEQUENCE [LARGE SCALE GENOMIC DNA]</scope>
    <source>
        <strain evidence="8 9">CBS 291.85</strain>
    </source>
</reference>
<dbReference type="EMBL" id="JAACJM010000021">
    <property type="protein sequence ID" value="KAF5366840.1"/>
    <property type="molecule type" value="Genomic_DNA"/>
</dbReference>
<keyword evidence="4 6" id="KW-0949">S-adenosyl-L-methionine</keyword>
<dbReference type="PIRSF" id="PIRSF037350">
    <property type="entry name" value="Mtase_ZK1128_prd"/>
    <property type="match status" value="1"/>
</dbReference>
<feature type="compositionally biased region" description="Polar residues" evidence="7">
    <location>
        <begin position="473"/>
        <end position="492"/>
    </location>
</feature>
<feature type="binding site" evidence="6">
    <location>
        <position position="179"/>
    </location>
    <ligand>
        <name>S-adenosyl-L-methionine</name>
        <dbReference type="ChEBI" id="CHEBI:59789"/>
    </ligand>
</feature>
<dbReference type="GO" id="GO:0005634">
    <property type="term" value="C:nucleus"/>
    <property type="evidence" value="ECO:0007669"/>
    <property type="project" value="TreeGrafter"/>
</dbReference>
<evidence type="ECO:0000313" key="8">
    <source>
        <dbReference type="EMBL" id="KAF5366840.1"/>
    </source>
</evidence>
<comment type="similarity">
    <text evidence="1 5">Belongs to the methyltransferase superfamily. METTL16/RlmF family.</text>
</comment>
<dbReference type="InterPro" id="IPR029063">
    <property type="entry name" value="SAM-dependent_MTases_sf"/>
</dbReference>
<evidence type="ECO:0000256" key="4">
    <source>
        <dbReference type="ARBA" id="ARBA00022691"/>
    </source>
</evidence>
<evidence type="ECO:0000256" key="3">
    <source>
        <dbReference type="ARBA" id="ARBA00022679"/>
    </source>
</evidence>
<dbReference type="AlphaFoldDB" id="A0A8H5GLC9"/>
<dbReference type="InterPro" id="IPR010286">
    <property type="entry name" value="METTL16/RlmF"/>
</dbReference>
<dbReference type="PANTHER" id="PTHR13393">
    <property type="entry name" value="SAM-DEPENDENT METHYLTRANSFERASE"/>
    <property type="match status" value="1"/>
</dbReference>
<evidence type="ECO:0008006" key="10">
    <source>
        <dbReference type="Google" id="ProtNLM"/>
    </source>
</evidence>